<sequence length="608" mass="69393">MFQHFFSDYLVKLQQTNQQWWENFEQNKEAAQSPLNKAMQELNFDDASKIFEQAANQPAVLLQLQSQWWEQQLQIWQNAALMGNTESVITEDRGDKRFIDDAWKNDPFYSFIKQSYLLFSKSYIDTINSIEGIDEKTKERVAFFSRQAINAMSPSNFIATNPELMKLTLERNGENLLDGLEQLQADVEASADILKIRMTNNNAFRLGVDVANTEGDVVFQNDLFELIQYHPKTLQVNATPLLIVPPFINKYYILDLREKNSMVRWLLEQGHSVFMMSWRNPGEAQKDQEFGDYVTEGVVKAVTAIEDITGKEQINAAGYCIGGTVLASTVAYYAAKRMKKRIKTATFFTTLLDFSQPGEVGAYINETIIDAIEKQNDAKGYMDGRSLSVTFSLLRENSLYWNYYIDNYLKGSSPMEFDLLYWNSDSTNVAAKCHNFLLRDLYLENKLVQDKGVKVGGVWIDLNKIKIPSYFISAKEDHIALWQGTYRGALNTGGNKTFVLGESGHIAGIVNHPEKKKYGYWLNDNLDDSADEWLNNASHNEGSWWTHWDQWLQGFEADEKIEPFNQGSELHPVIGKAPGNYVKQVLPIVDKEAAEQDVAETKAPESEA</sequence>
<dbReference type="PANTHER" id="PTHR36837:SF5">
    <property type="entry name" value="POLY-3-HYDROXYBUTYRATE SYNTHASE"/>
    <property type="match status" value="1"/>
</dbReference>
<dbReference type="InterPro" id="IPR010963">
    <property type="entry name" value="PHA_synth_I"/>
</dbReference>
<keyword evidence="4" id="KW-0012">Acyltransferase</keyword>
<evidence type="ECO:0000256" key="4">
    <source>
        <dbReference type="ARBA" id="ARBA00023315"/>
    </source>
</evidence>
<dbReference type="InterPro" id="IPR029058">
    <property type="entry name" value="AB_hydrolase_fold"/>
</dbReference>
<dbReference type="AlphaFoldDB" id="A0A2N7I8Z2"/>
<evidence type="ECO:0000256" key="1">
    <source>
        <dbReference type="ARBA" id="ARBA00004496"/>
    </source>
</evidence>
<protein>
    <submittedName>
        <fullName evidence="6">Class I poly(R)-hydroxyalkanoic acid synthase</fullName>
    </submittedName>
</protein>
<keyword evidence="3" id="KW-0808">Transferase</keyword>
<evidence type="ECO:0000313" key="6">
    <source>
        <dbReference type="EMBL" id="PML52702.1"/>
    </source>
</evidence>
<reference evidence="7" key="1">
    <citation type="submission" date="2016-07" db="EMBL/GenBank/DDBJ databases">
        <title>Nontailed viruses are major unrecognized killers of bacteria in the ocean.</title>
        <authorList>
            <person name="Kauffman K."/>
            <person name="Hussain F."/>
            <person name="Yang J."/>
            <person name="Arevalo P."/>
            <person name="Brown J."/>
            <person name="Cutler M."/>
            <person name="Kelly L."/>
            <person name="Polz M.F."/>
        </authorList>
    </citation>
    <scope>NUCLEOTIDE SEQUENCE [LARGE SCALE GENOMIC DNA]</scope>
    <source>
        <strain evidence="7">10N.261.51.B8</strain>
    </source>
</reference>
<keyword evidence="2" id="KW-0963">Cytoplasm</keyword>
<dbReference type="EMBL" id="MCYL01000047">
    <property type="protein sequence ID" value="PML52702.1"/>
    <property type="molecule type" value="Genomic_DNA"/>
</dbReference>
<dbReference type="InterPro" id="IPR010941">
    <property type="entry name" value="PhaC_N"/>
</dbReference>
<name>A0A2N7I8Z2_9VIBR</name>
<dbReference type="Gene3D" id="3.40.50.1820">
    <property type="entry name" value="alpha/beta hydrolase"/>
    <property type="match status" value="1"/>
</dbReference>
<dbReference type="NCBIfam" id="TIGR01838">
    <property type="entry name" value="PHA_synth_I"/>
    <property type="match status" value="1"/>
</dbReference>
<accession>A0A2N7I8Z2</accession>
<comment type="caution">
    <text evidence="6">The sequence shown here is derived from an EMBL/GenBank/DDBJ whole genome shotgun (WGS) entry which is preliminary data.</text>
</comment>
<dbReference type="GO" id="GO:0042619">
    <property type="term" value="P:poly-hydroxybutyrate biosynthetic process"/>
    <property type="evidence" value="ECO:0007669"/>
    <property type="project" value="InterPro"/>
</dbReference>
<comment type="subcellular location">
    <subcellularLocation>
        <location evidence="1">Cytoplasm</location>
    </subcellularLocation>
</comment>
<dbReference type="GO" id="GO:0016746">
    <property type="term" value="F:acyltransferase activity"/>
    <property type="evidence" value="ECO:0007669"/>
    <property type="project" value="UniProtKB-KW"/>
</dbReference>
<organism evidence="6 7">
    <name type="scientific">Vibrio lentus</name>
    <dbReference type="NCBI Taxonomy" id="136468"/>
    <lineage>
        <taxon>Bacteria</taxon>
        <taxon>Pseudomonadati</taxon>
        <taxon>Pseudomonadota</taxon>
        <taxon>Gammaproteobacteria</taxon>
        <taxon>Vibrionales</taxon>
        <taxon>Vibrionaceae</taxon>
        <taxon>Vibrio</taxon>
    </lineage>
</organism>
<feature type="domain" description="Poly-beta-hydroxybutyrate polymerase N-terminal" evidence="5">
    <location>
        <begin position="95"/>
        <end position="266"/>
    </location>
</feature>
<gene>
    <name evidence="6" type="ORF">BCT74_13760</name>
</gene>
<dbReference type="RefSeq" id="WP_102558305.1">
    <property type="nucleotide sequence ID" value="NZ_MCYL01000047.1"/>
</dbReference>
<dbReference type="Proteomes" id="UP000235746">
    <property type="component" value="Unassembled WGS sequence"/>
</dbReference>
<evidence type="ECO:0000256" key="2">
    <source>
        <dbReference type="ARBA" id="ARBA00022490"/>
    </source>
</evidence>
<dbReference type="FunFam" id="3.40.50.1820:FF:000447">
    <property type="entry name" value="Polyhydroxyalkanoic acid synthase"/>
    <property type="match status" value="1"/>
</dbReference>
<dbReference type="Pfam" id="PF07167">
    <property type="entry name" value="PhaC_N"/>
    <property type="match status" value="1"/>
</dbReference>
<dbReference type="GO" id="GO:0005737">
    <property type="term" value="C:cytoplasm"/>
    <property type="evidence" value="ECO:0007669"/>
    <property type="project" value="UniProtKB-SubCell"/>
</dbReference>
<proteinExistence type="predicted"/>
<evidence type="ECO:0000259" key="5">
    <source>
        <dbReference type="Pfam" id="PF07167"/>
    </source>
</evidence>
<dbReference type="InterPro" id="IPR051321">
    <property type="entry name" value="PHA/PHB_synthase"/>
</dbReference>
<dbReference type="SUPFAM" id="SSF53474">
    <property type="entry name" value="alpha/beta-Hydrolases"/>
    <property type="match status" value="1"/>
</dbReference>
<evidence type="ECO:0000256" key="3">
    <source>
        <dbReference type="ARBA" id="ARBA00022679"/>
    </source>
</evidence>
<dbReference type="PANTHER" id="PTHR36837">
    <property type="entry name" value="POLY(3-HYDROXYALKANOATE) POLYMERASE SUBUNIT PHAC"/>
    <property type="match status" value="1"/>
</dbReference>
<evidence type="ECO:0000313" key="7">
    <source>
        <dbReference type="Proteomes" id="UP000235746"/>
    </source>
</evidence>